<evidence type="ECO:0000256" key="1">
    <source>
        <dbReference type="SAM" id="MobiDB-lite"/>
    </source>
</evidence>
<feature type="compositionally biased region" description="Basic and acidic residues" evidence="1">
    <location>
        <begin position="89"/>
        <end position="102"/>
    </location>
</feature>
<evidence type="ECO:0000313" key="2">
    <source>
        <dbReference type="EMBL" id="KAG7057560.1"/>
    </source>
</evidence>
<sequence length="110" mass="11882">MRGGTIPRYDGRRGRVGLKLSSAWGSPFLDMSFAEVDACLLSGSRRQPTYLGIRVEALWNWLGLDGPRKGMASGGANPVPLASPAGWPRNDKNLPKSIDHVIKPSPPSLE</sequence>
<dbReference type="EMBL" id="JAESDN010000001">
    <property type="protein sequence ID" value="KAG7057560.1"/>
    <property type="molecule type" value="Genomic_DNA"/>
</dbReference>
<evidence type="ECO:0000313" key="3">
    <source>
        <dbReference type="Proteomes" id="UP000699042"/>
    </source>
</evidence>
<feature type="region of interest" description="Disordered" evidence="1">
    <location>
        <begin position="72"/>
        <end position="110"/>
    </location>
</feature>
<dbReference type="Proteomes" id="UP000699042">
    <property type="component" value="Unassembled WGS sequence"/>
</dbReference>
<gene>
    <name evidence="2" type="ORF">JMJ77_004944</name>
</gene>
<name>A0A9P7RJM2_9PEZI</name>
<keyword evidence="3" id="KW-1185">Reference proteome</keyword>
<comment type="caution">
    <text evidence="2">The sequence shown here is derived from an EMBL/GenBank/DDBJ whole genome shotgun (WGS) entry which is preliminary data.</text>
</comment>
<dbReference type="AlphaFoldDB" id="A0A9P7RJM2"/>
<accession>A0A9P7RJM2</accession>
<proteinExistence type="predicted"/>
<organism evidence="2 3">
    <name type="scientific">Colletotrichum scovillei</name>
    <dbReference type="NCBI Taxonomy" id="1209932"/>
    <lineage>
        <taxon>Eukaryota</taxon>
        <taxon>Fungi</taxon>
        <taxon>Dikarya</taxon>
        <taxon>Ascomycota</taxon>
        <taxon>Pezizomycotina</taxon>
        <taxon>Sordariomycetes</taxon>
        <taxon>Hypocreomycetidae</taxon>
        <taxon>Glomerellales</taxon>
        <taxon>Glomerellaceae</taxon>
        <taxon>Colletotrichum</taxon>
        <taxon>Colletotrichum acutatum species complex</taxon>
    </lineage>
</organism>
<protein>
    <submittedName>
        <fullName evidence="2">Uncharacterized protein</fullName>
    </submittedName>
</protein>
<reference evidence="2" key="1">
    <citation type="submission" date="2021-05" db="EMBL/GenBank/DDBJ databases">
        <title>Comparative genomics of three Colletotrichum scovillei strains and genetic complementation revealed genes involved fungal growth and virulence on chili pepper.</title>
        <authorList>
            <person name="Hsieh D.-K."/>
            <person name="Chuang S.-C."/>
            <person name="Chen C.-Y."/>
            <person name="Chao Y.-T."/>
            <person name="Lu M.-Y.J."/>
            <person name="Lee M.-H."/>
            <person name="Shih M.-C."/>
        </authorList>
    </citation>
    <scope>NUCLEOTIDE SEQUENCE</scope>
    <source>
        <strain evidence="2">Coll-153</strain>
    </source>
</reference>